<dbReference type="Proteomes" id="UP001595698">
    <property type="component" value="Unassembled WGS sequence"/>
</dbReference>
<evidence type="ECO:0000313" key="3">
    <source>
        <dbReference type="EMBL" id="MFC3982933.1"/>
    </source>
</evidence>
<proteinExistence type="predicted"/>
<evidence type="ECO:0000313" key="4">
    <source>
        <dbReference type="Proteomes" id="UP001595698"/>
    </source>
</evidence>
<evidence type="ECO:0000256" key="2">
    <source>
        <dbReference type="SAM" id="Phobius"/>
    </source>
</evidence>
<feature type="transmembrane region" description="Helical" evidence="2">
    <location>
        <begin position="12"/>
        <end position="33"/>
    </location>
</feature>
<keyword evidence="2" id="KW-1133">Transmembrane helix</keyword>
<dbReference type="EMBL" id="JBHSBC010000022">
    <property type="protein sequence ID" value="MFC3982933.1"/>
    <property type="molecule type" value="Genomic_DNA"/>
</dbReference>
<evidence type="ECO:0000256" key="1">
    <source>
        <dbReference type="SAM" id="MobiDB-lite"/>
    </source>
</evidence>
<reference evidence="4" key="1">
    <citation type="journal article" date="2019" name="Int. J. Syst. Evol. Microbiol.">
        <title>The Global Catalogue of Microorganisms (GCM) 10K type strain sequencing project: providing services to taxonomists for standard genome sequencing and annotation.</title>
        <authorList>
            <consortium name="The Broad Institute Genomics Platform"/>
            <consortium name="The Broad Institute Genome Sequencing Center for Infectious Disease"/>
            <person name="Wu L."/>
            <person name="Ma J."/>
        </authorList>
    </citation>
    <scope>NUCLEOTIDE SEQUENCE [LARGE SCALE GENOMIC DNA]</scope>
    <source>
        <strain evidence="4">TBRC 7912</strain>
    </source>
</reference>
<feature type="region of interest" description="Disordered" evidence="1">
    <location>
        <begin position="81"/>
        <end position="122"/>
    </location>
</feature>
<gene>
    <name evidence="3" type="ORF">ACFOYY_22555</name>
</gene>
<keyword evidence="2" id="KW-0472">Membrane</keyword>
<sequence length="122" mass="13681">MQTVLTLMLVRFGLIVGGLVVVALIAFGVAVTLKRRGRGAQVRRYAEAAAGYLETRATARPGRGGSRGRLAGEAVRFAARYLDDGQRPRNDRPFEDDQRLRDDRPSEDSRRFGDERYGRDDR</sequence>
<keyword evidence="4" id="KW-1185">Reference proteome</keyword>
<accession>A0ABV8F2P3</accession>
<protein>
    <submittedName>
        <fullName evidence="3">Uncharacterized protein</fullName>
    </submittedName>
</protein>
<name>A0ABV8F2P3_9ACTN</name>
<keyword evidence="2" id="KW-0812">Transmembrane</keyword>
<dbReference type="RefSeq" id="WP_386191684.1">
    <property type="nucleotide sequence ID" value="NZ_JBHSBC010000022.1"/>
</dbReference>
<comment type="caution">
    <text evidence="3">The sequence shown here is derived from an EMBL/GenBank/DDBJ whole genome shotgun (WGS) entry which is preliminary data.</text>
</comment>
<organism evidence="3 4">
    <name type="scientific">Streptosporangium jomthongense</name>
    <dbReference type="NCBI Taxonomy" id="1193683"/>
    <lineage>
        <taxon>Bacteria</taxon>
        <taxon>Bacillati</taxon>
        <taxon>Actinomycetota</taxon>
        <taxon>Actinomycetes</taxon>
        <taxon>Streptosporangiales</taxon>
        <taxon>Streptosporangiaceae</taxon>
        <taxon>Streptosporangium</taxon>
    </lineage>
</organism>